<dbReference type="RefSeq" id="WP_357993906.1">
    <property type="nucleotide sequence ID" value="NZ_JBEYBR010000197.1"/>
</dbReference>
<comment type="caution">
    <text evidence="2">The sequence shown here is derived from an EMBL/GenBank/DDBJ whole genome shotgun (WGS) entry which is preliminary data.</text>
</comment>
<dbReference type="InterPro" id="IPR009061">
    <property type="entry name" value="DNA-bd_dom_put_sf"/>
</dbReference>
<sequence length="77" mass="8760">MTRTFGNSASGIGEVAMDLPKDRLWTVEEAAYFLNVPVKTLYQWKWLGEGPPVRKIGRHLRYNPGKLRAWADLDEAA</sequence>
<accession>A0ABV2XLH9</accession>
<gene>
    <name evidence="2" type="ORF">ABZ507_33450</name>
</gene>
<dbReference type="SUPFAM" id="SSF46955">
    <property type="entry name" value="Putative DNA-binding domain"/>
    <property type="match status" value="1"/>
</dbReference>
<reference evidence="2 3" key="1">
    <citation type="submission" date="2024-06" db="EMBL/GenBank/DDBJ databases">
        <title>The Natural Products Discovery Center: Release of the First 8490 Sequenced Strains for Exploring Actinobacteria Biosynthetic Diversity.</title>
        <authorList>
            <person name="Kalkreuter E."/>
            <person name="Kautsar S.A."/>
            <person name="Yang D."/>
            <person name="Bader C.D."/>
            <person name="Teijaro C.N."/>
            <person name="Fluegel L."/>
            <person name="Davis C.M."/>
            <person name="Simpson J.R."/>
            <person name="Lauterbach L."/>
            <person name="Steele A.D."/>
            <person name="Gui C."/>
            <person name="Meng S."/>
            <person name="Li G."/>
            <person name="Viehrig K."/>
            <person name="Ye F."/>
            <person name="Su P."/>
            <person name="Kiefer A.F."/>
            <person name="Nichols A."/>
            <person name="Cepeda A.J."/>
            <person name="Yan W."/>
            <person name="Fan B."/>
            <person name="Jiang Y."/>
            <person name="Adhikari A."/>
            <person name="Zheng C.-J."/>
            <person name="Schuster L."/>
            <person name="Cowan T.M."/>
            <person name="Smanski M.J."/>
            <person name="Chevrette M.G."/>
            <person name="De Carvalho L.P.S."/>
            <person name="Shen B."/>
        </authorList>
    </citation>
    <scope>NUCLEOTIDE SEQUENCE [LARGE SCALE GENOMIC DNA]</scope>
    <source>
        <strain evidence="2 3">NPDC019434</strain>
    </source>
</reference>
<evidence type="ECO:0000259" key="1">
    <source>
        <dbReference type="Pfam" id="PF12728"/>
    </source>
</evidence>
<feature type="domain" description="Helix-turn-helix" evidence="1">
    <location>
        <begin position="26"/>
        <end position="71"/>
    </location>
</feature>
<keyword evidence="3" id="KW-1185">Reference proteome</keyword>
<evidence type="ECO:0000313" key="3">
    <source>
        <dbReference type="Proteomes" id="UP001550535"/>
    </source>
</evidence>
<dbReference type="EMBL" id="JBEYBR010000197">
    <property type="protein sequence ID" value="MEU2126719.1"/>
    <property type="molecule type" value="Genomic_DNA"/>
</dbReference>
<dbReference type="Proteomes" id="UP001550535">
    <property type="component" value="Unassembled WGS sequence"/>
</dbReference>
<dbReference type="InterPro" id="IPR041657">
    <property type="entry name" value="HTH_17"/>
</dbReference>
<evidence type="ECO:0000313" key="2">
    <source>
        <dbReference type="EMBL" id="MEU2126719.1"/>
    </source>
</evidence>
<organism evidence="2 3">
    <name type="scientific">Nocardia niwae</name>
    <dbReference type="NCBI Taxonomy" id="626084"/>
    <lineage>
        <taxon>Bacteria</taxon>
        <taxon>Bacillati</taxon>
        <taxon>Actinomycetota</taxon>
        <taxon>Actinomycetes</taxon>
        <taxon>Mycobacteriales</taxon>
        <taxon>Nocardiaceae</taxon>
        <taxon>Nocardia</taxon>
    </lineage>
</organism>
<name>A0ABV2XLH9_9NOCA</name>
<protein>
    <submittedName>
        <fullName evidence="2">Helix-turn-helix domain-containing protein</fullName>
    </submittedName>
</protein>
<dbReference type="Pfam" id="PF12728">
    <property type="entry name" value="HTH_17"/>
    <property type="match status" value="1"/>
</dbReference>
<proteinExistence type="predicted"/>